<dbReference type="PANTHER" id="PTHR47691:SF3">
    <property type="entry name" value="HTH-TYPE TRANSCRIPTIONAL REGULATOR RV0890C-RELATED"/>
    <property type="match status" value="1"/>
</dbReference>
<dbReference type="SUPFAM" id="SSF48452">
    <property type="entry name" value="TPR-like"/>
    <property type="match status" value="1"/>
</dbReference>
<dbReference type="Gene3D" id="1.25.40.10">
    <property type="entry name" value="Tetratricopeptide repeat domain"/>
    <property type="match status" value="1"/>
</dbReference>
<name>A0ABV3C0E1_9ACTN</name>
<organism evidence="2 3">
    <name type="scientific">Streptomyces atriruber</name>
    <dbReference type="NCBI Taxonomy" id="545121"/>
    <lineage>
        <taxon>Bacteria</taxon>
        <taxon>Bacillati</taxon>
        <taxon>Actinomycetota</taxon>
        <taxon>Actinomycetes</taxon>
        <taxon>Kitasatosporales</taxon>
        <taxon>Streptomycetaceae</taxon>
        <taxon>Streptomyces</taxon>
    </lineage>
</organism>
<comment type="caution">
    <text evidence="2">The sequence shown here is derived from an EMBL/GenBank/DDBJ whole genome shotgun (WGS) entry which is preliminary data.</text>
</comment>
<protein>
    <submittedName>
        <fullName evidence="2">ATP-binding protein</fullName>
    </submittedName>
</protein>
<dbReference type="RefSeq" id="WP_359357617.1">
    <property type="nucleotide sequence ID" value="NZ_JBEYXV010000027.1"/>
</dbReference>
<evidence type="ECO:0000313" key="3">
    <source>
        <dbReference type="Proteomes" id="UP001551176"/>
    </source>
</evidence>
<dbReference type="InterPro" id="IPR027417">
    <property type="entry name" value="P-loop_NTPase"/>
</dbReference>
<evidence type="ECO:0000313" key="2">
    <source>
        <dbReference type="EMBL" id="MEU6826450.1"/>
    </source>
</evidence>
<keyword evidence="3" id="KW-1185">Reference proteome</keyword>
<dbReference type="Gene3D" id="3.40.50.300">
    <property type="entry name" value="P-loop containing nucleotide triphosphate hydrolases"/>
    <property type="match status" value="1"/>
</dbReference>
<dbReference type="InterPro" id="IPR011990">
    <property type="entry name" value="TPR-like_helical_dom_sf"/>
</dbReference>
<dbReference type="PRINTS" id="PR00364">
    <property type="entry name" value="DISEASERSIST"/>
</dbReference>
<accession>A0ABV3C0E1</accession>
<evidence type="ECO:0000256" key="1">
    <source>
        <dbReference type="SAM" id="MobiDB-lite"/>
    </source>
</evidence>
<gene>
    <name evidence="2" type="ORF">ABZ921_38095</name>
</gene>
<reference evidence="2 3" key="1">
    <citation type="submission" date="2024-06" db="EMBL/GenBank/DDBJ databases">
        <title>The Natural Products Discovery Center: Release of the First 8490 Sequenced Strains for Exploring Actinobacteria Biosynthetic Diversity.</title>
        <authorList>
            <person name="Kalkreuter E."/>
            <person name="Kautsar S.A."/>
            <person name="Yang D."/>
            <person name="Bader C.D."/>
            <person name="Teijaro C.N."/>
            <person name="Fluegel L."/>
            <person name="Davis C.M."/>
            <person name="Simpson J.R."/>
            <person name="Lauterbach L."/>
            <person name="Steele A.D."/>
            <person name="Gui C."/>
            <person name="Meng S."/>
            <person name="Li G."/>
            <person name="Viehrig K."/>
            <person name="Ye F."/>
            <person name="Su P."/>
            <person name="Kiefer A.F."/>
            <person name="Nichols A."/>
            <person name="Cepeda A.J."/>
            <person name="Yan W."/>
            <person name="Fan B."/>
            <person name="Jiang Y."/>
            <person name="Adhikari A."/>
            <person name="Zheng C.-J."/>
            <person name="Schuster L."/>
            <person name="Cowan T.M."/>
            <person name="Smanski M.J."/>
            <person name="Chevrette M.G."/>
            <person name="De Carvalho L.P.S."/>
            <person name="Shen B."/>
        </authorList>
    </citation>
    <scope>NUCLEOTIDE SEQUENCE [LARGE SCALE GENOMIC DNA]</scope>
    <source>
        <strain evidence="2 3">NPDC046838</strain>
    </source>
</reference>
<dbReference type="GO" id="GO:0005524">
    <property type="term" value="F:ATP binding"/>
    <property type="evidence" value="ECO:0007669"/>
    <property type="project" value="UniProtKB-KW"/>
</dbReference>
<sequence length="877" mass="95221">MTSGHERGAVRQTASAATGGRALQAGRDLTVHEVHHHRPVTETAVLVEPVLPTAETVAEVFVGRDAEVDAVLGILAPDTDSVGMVVVSAVAGLAGIGKTALARVSASEGVARGWFPGGAVFVDLNGYAPDPDHRIRPHQAYAPMLHALDRQGPPDTAPQGHAAQYHRFLAERAAEDRPVLLVLDNASTTDQIADLLPRSRIHRVVVTSRHTLAARGSRTLDLRTLASGDSASLIRDQLDLLSAGDVRLRDDPEGTRRLCELCGHLPLALHITAALLARDPGLTPTDLAEDLAQAHGRLDLLDDGERAVRAAFDLSYLRLTKGQARLFRLLPINPGPHFRLPAAARLLDTPVRSARPLLLELARAHVIEQAGPGKWRQHDLIRAYAIEHLARHGDSQDEPARRLLTHYALEGRRAGQGLRVVPRGGPPGEPEHVRVALDWFDQELPNLQAAIAMGLTFDHTTDVLRMLEALIRFHRHRGQTAELVETCRKVVTVAAGSADGSHWALTGLTWTLGALALDPTDTGEASRLAHLLDVEATDSLLEHPDSVQLWSLLETVRAHVEALPPSAQVTAVPMLHEIARTAARTDARDSTAIQALLTAVRLGELSDDPHLLTESWLLLGRERLRLARRTAADRSLEKAFRFLQDSVEWNSARWREMCDRLIALADDIATESAARIGAEARAMTDVVAMGTNAGGPIILAEALDRTGTARYEAADYATAVARHRNALRLREEHRPDDRKAIGHTLLKLSLAHFGVSDYAAAAATTERAAAVLSEEGEAHSSVRARELHVYALLALRRTEEAVSVTYLARQRASVGDDPHAHISAVLLHTLALRESGRHSSAYAAARQALKLARSAQAPDLHGYTRDWLRREGLPTPD</sequence>
<keyword evidence="2" id="KW-0067">ATP-binding</keyword>
<dbReference type="EMBL" id="JBEYXV010000027">
    <property type="protein sequence ID" value="MEU6826450.1"/>
    <property type="molecule type" value="Genomic_DNA"/>
</dbReference>
<dbReference type="SUPFAM" id="SSF52540">
    <property type="entry name" value="P-loop containing nucleoside triphosphate hydrolases"/>
    <property type="match status" value="1"/>
</dbReference>
<dbReference type="Proteomes" id="UP001551176">
    <property type="component" value="Unassembled WGS sequence"/>
</dbReference>
<keyword evidence="2" id="KW-0547">Nucleotide-binding</keyword>
<proteinExistence type="predicted"/>
<dbReference type="PANTHER" id="PTHR47691">
    <property type="entry name" value="REGULATOR-RELATED"/>
    <property type="match status" value="1"/>
</dbReference>
<feature type="region of interest" description="Disordered" evidence="1">
    <location>
        <begin position="1"/>
        <end position="21"/>
    </location>
</feature>